<evidence type="ECO:0000313" key="2">
    <source>
        <dbReference type="EMBL" id="KAF9692176.1"/>
    </source>
</evidence>
<dbReference type="AlphaFoldDB" id="A0A8H7IVA2"/>
<feature type="compositionally biased region" description="Basic and acidic residues" evidence="1">
    <location>
        <begin position="145"/>
        <end position="156"/>
    </location>
</feature>
<accession>A0A8H7IVA2</accession>
<organism evidence="2 3">
    <name type="scientific">Ascochyta lentis</name>
    <dbReference type="NCBI Taxonomy" id="205686"/>
    <lineage>
        <taxon>Eukaryota</taxon>
        <taxon>Fungi</taxon>
        <taxon>Dikarya</taxon>
        <taxon>Ascomycota</taxon>
        <taxon>Pezizomycotina</taxon>
        <taxon>Dothideomycetes</taxon>
        <taxon>Pleosporomycetidae</taxon>
        <taxon>Pleosporales</taxon>
        <taxon>Pleosporineae</taxon>
        <taxon>Didymellaceae</taxon>
        <taxon>Ascochyta</taxon>
    </lineage>
</organism>
<comment type="caution">
    <text evidence="2">The sequence shown here is derived from an EMBL/GenBank/DDBJ whole genome shotgun (WGS) entry which is preliminary data.</text>
</comment>
<keyword evidence="3" id="KW-1185">Reference proteome</keyword>
<reference evidence="2" key="1">
    <citation type="submission" date="2018-12" db="EMBL/GenBank/DDBJ databases">
        <authorList>
            <person name="Syme R.A."/>
            <person name="Farfan-Caceres L."/>
            <person name="Lichtenzveig J."/>
        </authorList>
    </citation>
    <scope>NUCLEOTIDE SEQUENCE</scope>
    <source>
        <strain evidence="2">Al4</strain>
    </source>
</reference>
<proteinExistence type="predicted"/>
<feature type="compositionally biased region" description="Acidic residues" evidence="1">
    <location>
        <begin position="135"/>
        <end position="144"/>
    </location>
</feature>
<dbReference type="EMBL" id="RZGK01000019">
    <property type="protein sequence ID" value="KAF9692176.1"/>
    <property type="molecule type" value="Genomic_DNA"/>
</dbReference>
<protein>
    <submittedName>
        <fullName evidence="2">Uncharacterized protein</fullName>
    </submittedName>
</protein>
<dbReference type="Proteomes" id="UP000651452">
    <property type="component" value="Unassembled WGS sequence"/>
</dbReference>
<reference evidence="2" key="2">
    <citation type="submission" date="2020-09" db="EMBL/GenBank/DDBJ databases">
        <title>Reference genome assembly for Australian Ascochyta lentis isolate Al4.</title>
        <authorList>
            <person name="Lee R.C."/>
            <person name="Farfan-Caceres L.M."/>
            <person name="Debler J.W."/>
            <person name="Williams A.H."/>
            <person name="Henares B.M."/>
        </authorList>
    </citation>
    <scope>NUCLEOTIDE SEQUENCE</scope>
    <source>
        <strain evidence="2">Al4</strain>
    </source>
</reference>
<sequence length="615" mass="68308">MEYINSNVRKLGSLFSSPPPTSVLGKRKTHHNEDTDDSISEGATFQPFTGRPHAAVEPLGGGLSKRPQVDLHVDVSAAEEDDYYGCPVPQPAQSRVQRSTALTTRANVATLDAESVVLRARDAMKKPTTQVSQSDEQEIQDELDQQQRQEESDRRRLIAHKNRMQAAGGPKDGGVGALEDCRPASSTSRSKSPYKAQALPMDSLSPKEQWTTKPNQRAREFLQEHRHDVAAMLRDLQEPAYVCRDTEIRDGVWKMMNQIEDFAKEHFSFVVNDQSLLRPALESMEKEIVKIIGCVASGGPSGASGWEDMFLAAEKRQALVCAIIGNVLIEQVFQHLFFGGTEAQINEVAAIQYEYCHKDGFDRNNLYATKVRKFLTHSSSKTKQPTLHLPPNFTNHTTHITAALFTHLQPLITLSPTVHNNILPTLHNLTLTAALLSLQMRLDSHTAYYFAPVFKDQRFSHEEMECINEAAMVSTHPRGSGSGSGSGISRAEQERRAALSDEERHRMRGDEGLVQIVLLPALTAYRRGGWETASPTPSVAATMYGDGGEAKGVRERKLTKAWVYCRWGRQRVWKDGRPADEESVHGSRWSGGGFVEFFPGVRGVRDPAGEEVVVV</sequence>
<feature type="region of interest" description="Disordered" evidence="1">
    <location>
        <begin position="124"/>
        <end position="211"/>
    </location>
</feature>
<feature type="compositionally biased region" description="Basic and acidic residues" evidence="1">
    <location>
        <begin position="491"/>
        <end position="505"/>
    </location>
</feature>
<feature type="region of interest" description="Disordered" evidence="1">
    <location>
        <begin position="1"/>
        <end position="52"/>
    </location>
</feature>
<evidence type="ECO:0000313" key="3">
    <source>
        <dbReference type="Proteomes" id="UP000651452"/>
    </source>
</evidence>
<dbReference type="OrthoDB" id="309640at2759"/>
<feature type="region of interest" description="Disordered" evidence="1">
    <location>
        <begin position="474"/>
        <end position="505"/>
    </location>
</feature>
<evidence type="ECO:0000256" key="1">
    <source>
        <dbReference type="SAM" id="MobiDB-lite"/>
    </source>
</evidence>
<name>A0A8H7IVA2_9PLEO</name>
<gene>
    <name evidence="2" type="ORF">EKO04_009831</name>
</gene>